<keyword evidence="2" id="KW-0472">Membrane</keyword>
<feature type="transmembrane region" description="Helical" evidence="2">
    <location>
        <begin position="117"/>
        <end position="137"/>
    </location>
</feature>
<dbReference type="Proteomes" id="UP000019763">
    <property type="component" value="Unassembled WGS sequence"/>
</dbReference>
<evidence type="ECO:0000256" key="1">
    <source>
        <dbReference type="SAM" id="MobiDB-lite"/>
    </source>
</evidence>
<feature type="transmembrane region" description="Helical" evidence="2">
    <location>
        <begin position="50"/>
        <end position="69"/>
    </location>
</feature>
<evidence type="ECO:0000313" key="3">
    <source>
        <dbReference type="EMBL" id="EZG72381.1"/>
    </source>
</evidence>
<reference evidence="3" key="1">
    <citation type="submission" date="2013-12" db="EMBL/GenBank/DDBJ databases">
        <authorList>
            <person name="Omoto C.K."/>
            <person name="Sibley D."/>
            <person name="Venepally P."/>
            <person name="Hadjithomas M."/>
            <person name="Karamycheva S."/>
            <person name="Brunk B."/>
            <person name="Roos D."/>
            <person name="Caler E."/>
            <person name="Lorenzi H."/>
        </authorList>
    </citation>
    <scope>NUCLEOTIDE SEQUENCE</scope>
</reference>
<keyword evidence="2 3" id="KW-0812">Transmembrane</keyword>
<evidence type="ECO:0000256" key="2">
    <source>
        <dbReference type="SAM" id="Phobius"/>
    </source>
</evidence>
<keyword evidence="4" id="KW-1185">Reference proteome</keyword>
<accession>A0A023B9D4</accession>
<evidence type="ECO:0000313" key="4">
    <source>
        <dbReference type="Proteomes" id="UP000019763"/>
    </source>
</evidence>
<dbReference type="GeneID" id="22911901"/>
<proteinExistence type="predicted"/>
<sequence>MAYGPSYRPSAHFYKLSAEDVAMAFSGMLILCFITSVGSSVNFVVGTSSLFALSLMVYVGITATSNGLVQDSLLALLCLALQTVDERRIEGMDRAAFRPRTLTATYMFALTGLRRRGLTVIWALGFLLRMSIMISVLDWGEMLRYTLHSVQYLCYGLLLYSQIYYVGTEIHRLRQRPRMILQDMPYIIPLELEVFKEFAMRGAEPPIQLTPYEHVSLLLQAPRSPENRQGFFSRVVNRNHRMEAQKRAEMQRELTVSLLKGAPVQVDPSSQPSREHGSGDYVERLRQSLSEHLQQSTSSEPQSIEGRDTLEARMANLRMRERVWSMGLRDTPADFLVHRRLTDQVMDDNIRWPWHSLEAVIREASTPVTTIYLRQTFTGRFVDLKVERWFLAWKMTADVRLLIAGQRILLCQLALGLLTCVGAFSDFLSDVSVRGFQNNTVKILYSVRVVSYLLGCTVFLASTRFTPRRRQLDWVDLAEKLIIRYRLFALFLMLSGVLDWTIMAEQFKNQQDHNTFLLTRSSPYLQTLVVIPQLLCVPPHILAGLYLLFLVVLVSLCIVWPCPPWTSLYDVAVMISGSAASIFLVSVPKYKVFRCLFATYGVPYLLYLQALRPLDGKDNESKAGPGRRSTLFHYRSSEDEWKVKVND</sequence>
<feature type="transmembrane region" description="Helical" evidence="2">
    <location>
        <begin position="408"/>
        <end position="428"/>
    </location>
</feature>
<protein>
    <submittedName>
        <fullName evidence="3">Transmembrane protein</fullName>
    </submittedName>
</protein>
<name>A0A023B9D4_GRENI</name>
<dbReference type="RefSeq" id="XP_011129779.1">
    <property type="nucleotide sequence ID" value="XM_011131477.1"/>
</dbReference>
<feature type="transmembrane region" description="Helical" evidence="2">
    <location>
        <begin position="541"/>
        <end position="560"/>
    </location>
</feature>
<feature type="region of interest" description="Disordered" evidence="1">
    <location>
        <begin position="289"/>
        <end position="308"/>
    </location>
</feature>
<feature type="compositionally biased region" description="Polar residues" evidence="1">
    <location>
        <begin position="289"/>
        <end position="302"/>
    </location>
</feature>
<keyword evidence="2" id="KW-1133">Transmembrane helix</keyword>
<feature type="transmembrane region" description="Helical" evidence="2">
    <location>
        <begin position="149"/>
        <end position="167"/>
    </location>
</feature>
<dbReference type="EMBL" id="AFNH02000391">
    <property type="protein sequence ID" value="EZG72381.1"/>
    <property type="molecule type" value="Genomic_DNA"/>
</dbReference>
<gene>
    <name evidence="3" type="ORF">GNI_051240</name>
</gene>
<organism evidence="3 4">
    <name type="scientific">Gregarina niphandrodes</name>
    <name type="common">Septate eugregarine</name>
    <dbReference type="NCBI Taxonomy" id="110365"/>
    <lineage>
        <taxon>Eukaryota</taxon>
        <taxon>Sar</taxon>
        <taxon>Alveolata</taxon>
        <taxon>Apicomplexa</taxon>
        <taxon>Conoidasida</taxon>
        <taxon>Gregarinasina</taxon>
        <taxon>Eugregarinorida</taxon>
        <taxon>Gregarinidae</taxon>
        <taxon>Gregarina</taxon>
    </lineage>
</organism>
<dbReference type="VEuPathDB" id="CryptoDB:GNI_051240"/>
<feature type="transmembrane region" description="Helical" evidence="2">
    <location>
        <begin position="21"/>
        <end position="44"/>
    </location>
</feature>
<feature type="transmembrane region" description="Helical" evidence="2">
    <location>
        <begin position="567"/>
        <end position="585"/>
    </location>
</feature>
<comment type="caution">
    <text evidence="3">The sequence shown here is derived from an EMBL/GenBank/DDBJ whole genome shotgun (WGS) entry which is preliminary data.</text>
</comment>
<feature type="transmembrane region" description="Helical" evidence="2">
    <location>
        <begin position="443"/>
        <end position="462"/>
    </location>
</feature>
<feature type="transmembrane region" description="Helical" evidence="2">
    <location>
        <begin position="483"/>
        <end position="503"/>
    </location>
</feature>
<dbReference type="AlphaFoldDB" id="A0A023B9D4"/>